<dbReference type="OrthoDB" id="645383at2"/>
<dbReference type="RefSeq" id="WP_091211532.1">
    <property type="nucleotide sequence ID" value="NZ_FOCL01000004.1"/>
</dbReference>
<name>A0A1H8K593_9SPHI</name>
<proteinExistence type="predicted"/>
<evidence type="ECO:0008006" key="3">
    <source>
        <dbReference type="Google" id="ProtNLM"/>
    </source>
</evidence>
<accession>A0A1H8K593</accession>
<organism evidence="1 2">
    <name type="scientific">Mucilaginibacter gossypiicola</name>
    <dbReference type="NCBI Taxonomy" id="551995"/>
    <lineage>
        <taxon>Bacteria</taxon>
        <taxon>Pseudomonadati</taxon>
        <taxon>Bacteroidota</taxon>
        <taxon>Sphingobacteriia</taxon>
        <taxon>Sphingobacteriales</taxon>
        <taxon>Sphingobacteriaceae</taxon>
        <taxon>Mucilaginibacter</taxon>
    </lineage>
</organism>
<dbReference type="SUPFAM" id="SSF81301">
    <property type="entry name" value="Nucleotidyltransferase"/>
    <property type="match status" value="1"/>
</dbReference>
<sequence length="320" mass="37661">MKSIATLIEQNNKRLLNTRNNILATLAYFDLWDYPLTYGEIFLFLENKYGQYDFTEALDQLVANKLVFHFDRFYSLKNDYMIAVKRNKGNKKAAELINKAKEVGAFLIRFPYVRGVGISGSLSKNCADDNSDIDFFIITERNRLWIARTFMHMFKKLTFLVGKQHNYCMNYYIDEAKPQIVEKNIYTAIEVATIIPLEGDVTFENFYKANAWMHDFLPNKCMRLATAKPLKKPWYKAFIERLLNNSFGNWLDNTLMRITSGRWNKKTEMKKLNMRGNVMSMAASKHFAKPSPENFQKKLIERYRVKVSMLLQEFEDRIAQ</sequence>
<dbReference type="InterPro" id="IPR043519">
    <property type="entry name" value="NT_sf"/>
</dbReference>
<protein>
    <recommendedName>
        <fullName evidence="3">Nucleotidyltransferase domain-containing protein</fullName>
    </recommendedName>
</protein>
<evidence type="ECO:0000313" key="2">
    <source>
        <dbReference type="Proteomes" id="UP000198942"/>
    </source>
</evidence>
<gene>
    <name evidence="1" type="ORF">SAMN05192574_104458</name>
</gene>
<dbReference type="STRING" id="551995.SAMN05192574_104458"/>
<reference evidence="2" key="1">
    <citation type="submission" date="2016-10" db="EMBL/GenBank/DDBJ databases">
        <authorList>
            <person name="Varghese N."/>
            <person name="Submissions S."/>
        </authorList>
    </citation>
    <scope>NUCLEOTIDE SEQUENCE [LARGE SCALE GENOMIC DNA]</scope>
    <source>
        <strain evidence="2">Gh-48</strain>
    </source>
</reference>
<dbReference type="Proteomes" id="UP000198942">
    <property type="component" value="Unassembled WGS sequence"/>
</dbReference>
<dbReference type="Gene3D" id="3.30.460.10">
    <property type="entry name" value="Beta Polymerase, domain 2"/>
    <property type="match status" value="1"/>
</dbReference>
<evidence type="ECO:0000313" key="1">
    <source>
        <dbReference type="EMBL" id="SEN88015.1"/>
    </source>
</evidence>
<dbReference type="AlphaFoldDB" id="A0A1H8K593"/>
<keyword evidence="2" id="KW-1185">Reference proteome</keyword>
<dbReference type="EMBL" id="FOCL01000004">
    <property type="protein sequence ID" value="SEN88015.1"/>
    <property type="molecule type" value="Genomic_DNA"/>
</dbReference>